<protein>
    <submittedName>
        <fullName evidence="1">Uncharacterized protein</fullName>
    </submittedName>
</protein>
<gene>
    <name evidence="1" type="ORF">SEPMUDRAFT_151971</name>
</gene>
<proteinExistence type="predicted"/>
<dbReference type="AlphaFoldDB" id="M3C8R2"/>
<dbReference type="GeneID" id="27904298"/>
<dbReference type="HOGENOM" id="CLU_2706397_0_0_1"/>
<sequence length="73" mass="8408">MGIINHHHGHVSSRRCSRRCRHRPDHSFCCLWLPCFANRYLITARRPSRAGYTLGCKAETMCSSQRDCVNMAS</sequence>
<reference evidence="1 2" key="1">
    <citation type="journal article" date="2012" name="PLoS Pathog.">
        <title>Diverse lifestyles and strategies of plant pathogenesis encoded in the genomes of eighteen Dothideomycetes fungi.</title>
        <authorList>
            <person name="Ohm R.A."/>
            <person name="Feau N."/>
            <person name="Henrissat B."/>
            <person name="Schoch C.L."/>
            <person name="Horwitz B.A."/>
            <person name="Barry K.W."/>
            <person name="Condon B.J."/>
            <person name="Copeland A.C."/>
            <person name="Dhillon B."/>
            <person name="Glaser F."/>
            <person name="Hesse C.N."/>
            <person name="Kosti I."/>
            <person name="LaButti K."/>
            <person name="Lindquist E.A."/>
            <person name="Lucas S."/>
            <person name="Salamov A.A."/>
            <person name="Bradshaw R.E."/>
            <person name="Ciuffetti L."/>
            <person name="Hamelin R.C."/>
            <person name="Kema G.H.J."/>
            <person name="Lawrence C."/>
            <person name="Scott J.A."/>
            <person name="Spatafora J.W."/>
            <person name="Turgeon B.G."/>
            <person name="de Wit P.J.G.M."/>
            <person name="Zhong S."/>
            <person name="Goodwin S.B."/>
            <person name="Grigoriev I.V."/>
        </authorList>
    </citation>
    <scope>NUCLEOTIDE SEQUENCE [LARGE SCALE GENOMIC DNA]</scope>
    <source>
        <strain evidence="1 2">SO2202</strain>
    </source>
</reference>
<name>M3C8R2_SPHMS</name>
<dbReference type="Proteomes" id="UP000016931">
    <property type="component" value="Unassembled WGS sequence"/>
</dbReference>
<dbReference type="EMBL" id="KB456271">
    <property type="protein sequence ID" value="EMF08270.1"/>
    <property type="molecule type" value="Genomic_DNA"/>
</dbReference>
<accession>M3C8R2</accession>
<organism evidence="1 2">
    <name type="scientific">Sphaerulina musiva (strain SO2202)</name>
    <name type="common">Poplar stem canker fungus</name>
    <name type="synonym">Septoria musiva</name>
    <dbReference type="NCBI Taxonomy" id="692275"/>
    <lineage>
        <taxon>Eukaryota</taxon>
        <taxon>Fungi</taxon>
        <taxon>Dikarya</taxon>
        <taxon>Ascomycota</taxon>
        <taxon>Pezizomycotina</taxon>
        <taxon>Dothideomycetes</taxon>
        <taxon>Dothideomycetidae</taxon>
        <taxon>Mycosphaerellales</taxon>
        <taxon>Mycosphaerellaceae</taxon>
        <taxon>Sphaerulina</taxon>
    </lineage>
</organism>
<keyword evidence="2" id="KW-1185">Reference proteome</keyword>
<dbReference type="RefSeq" id="XP_016756391.1">
    <property type="nucleotide sequence ID" value="XM_016907161.1"/>
</dbReference>
<evidence type="ECO:0000313" key="2">
    <source>
        <dbReference type="Proteomes" id="UP000016931"/>
    </source>
</evidence>
<evidence type="ECO:0000313" key="1">
    <source>
        <dbReference type="EMBL" id="EMF08270.1"/>
    </source>
</evidence>